<name>A0A917BH51_9ACTN</name>
<keyword evidence="2" id="KW-1185">Reference proteome</keyword>
<gene>
    <name evidence="1" type="ORF">GCM10011519_14210</name>
</gene>
<proteinExistence type="predicted"/>
<accession>A0A917BH51</accession>
<sequence>MNNTITQRSVTTVRATVCTHVPSRARVLGGLRMDGVTGAARVAPATSFIDAAAGFSGPADAATAEIKTRQGTSATSPPT</sequence>
<dbReference type="AlphaFoldDB" id="A0A917BH51"/>
<dbReference type="RefSeq" id="WP_188779149.1">
    <property type="nucleotide sequence ID" value="NZ_BMKQ01000001.1"/>
</dbReference>
<comment type="caution">
    <text evidence="1">The sequence shown here is derived from an EMBL/GenBank/DDBJ whole genome shotgun (WGS) entry which is preliminary data.</text>
</comment>
<protein>
    <submittedName>
        <fullName evidence="1">Uncharacterized protein</fullName>
    </submittedName>
</protein>
<reference evidence="1" key="2">
    <citation type="submission" date="2020-09" db="EMBL/GenBank/DDBJ databases">
        <authorList>
            <person name="Sun Q."/>
            <person name="Zhou Y."/>
        </authorList>
    </citation>
    <scope>NUCLEOTIDE SEQUENCE</scope>
    <source>
        <strain evidence="1">CGMCC 1.16067</strain>
    </source>
</reference>
<dbReference type="Proteomes" id="UP000649179">
    <property type="component" value="Unassembled WGS sequence"/>
</dbReference>
<evidence type="ECO:0000313" key="2">
    <source>
        <dbReference type="Proteomes" id="UP000649179"/>
    </source>
</evidence>
<reference evidence="1" key="1">
    <citation type="journal article" date="2014" name="Int. J. Syst. Evol. Microbiol.">
        <title>Complete genome sequence of Corynebacterium casei LMG S-19264T (=DSM 44701T), isolated from a smear-ripened cheese.</title>
        <authorList>
            <consortium name="US DOE Joint Genome Institute (JGI-PGF)"/>
            <person name="Walter F."/>
            <person name="Albersmeier A."/>
            <person name="Kalinowski J."/>
            <person name="Ruckert C."/>
        </authorList>
    </citation>
    <scope>NUCLEOTIDE SEQUENCE</scope>
    <source>
        <strain evidence="1">CGMCC 1.16067</strain>
    </source>
</reference>
<dbReference type="EMBL" id="BMKQ01000001">
    <property type="protein sequence ID" value="GGF41549.1"/>
    <property type="molecule type" value="Genomic_DNA"/>
</dbReference>
<organism evidence="1 2">
    <name type="scientific">Marmoricola endophyticus</name>
    <dbReference type="NCBI Taxonomy" id="2040280"/>
    <lineage>
        <taxon>Bacteria</taxon>
        <taxon>Bacillati</taxon>
        <taxon>Actinomycetota</taxon>
        <taxon>Actinomycetes</taxon>
        <taxon>Propionibacteriales</taxon>
        <taxon>Nocardioidaceae</taxon>
        <taxon>Marmoricola</taxon>
    </lineage>
</organism>
<evidence type="ECO:0000313" key="1">
    <source>
        <dbReference type="EMBL" id="GGF41549.1"/>
    </source>
</evidence>